<organism evidence="5 6">
    <name type="scientific">Microbacterium aurantiacum</name>
    <dbReference type="NCBI Taxonomy" id="162393"/>
    <lineage>
        <taxon>Bacteria</taxon>
        <taxon>Bacillati</taxon>
        <taxon>Actinomycetota</taxon>
        <taxon>Actinomycetes</taxon>
        <taxon>Micrococcales</taxon>
        <taxon>Microbacteriaceae</taxon>
        <taxon>Microbacterium</taxon>
    </lineage>
</organism>
<dbReference type="SUPFAM" id="SSF100950">
    <property type="entry name" value="NagB/RpiA/CoA transferase-like"/>
    <property type="match status" value="2"/>
</dbReference>
<name>A0AAJ2HHQ2_9MICO</name>
<dbReference type="Gene3D" id="3.40.1080.10">
    <property type="entry name" value="Glutaconate Coenzyme A-transferase"/>
    <property type="match status" value="2"/>
</dbReference>
<comment type="caution">
    <text evidence="5">The sequence shown here is derived from an EMBL/GenBank/DDBJ whole genome shotgun (WGS) entry which is preliminary data.</text>
</comment>
<evidence type="ECO:0000256" key="3">
    <source>
        <dbReference type="PIRNR" id="PIRNR000858"/>
    </source>
</evidence>
<dbReference type="InterPro" id="IPR037171">
    <property type="entry name" value="NagB/RpiA_transferase-like"/>
</dbReference>
<dbReference type="GO" id="GO:0008410">
    <property type="term" value="F:CoA-transferase activity"/>
    <property type="evidence" value="ECO:0007669"/>
    <property type="project" value="InterPro"/>
</dbReference>
<dbReference type="InterPro" id="IPR004165">
    <property type="entry name" value="CoA_trans_fam_I"/>
</dbReference>
<dbReference type="PIRSF" id="PIRSF000858">
    <property type="entry name" value="SCOT-t"/>
    <property type="match status" value="1"/>
</dbReference>
<proteinExistence type="inferred from homology"/>
<comment type="similarity">
    <text evidence="1 3">Belongs to the 3-oxoacid CoA-transferase family.</text>
</comment>
<gene>
    <name evidence="5" type="ORF">KZC50_01405</name>
</gene>
<reference evidence="5 6" key="1">
    <citation type="submission" date="2021-06" db="EMBL/GenBank/DDBJ databases">
        <title>Genome-based taxonomic framework of Microbacterium strains isolated from marine environment, the description of four new species and reclassification of four preexisting species.</title>
        <authorList>
            <person name="Lee S.D."/>
            <person name="Kim S.-M."/>
            <person name="Byeon Y.-S."/>
            <person name="Yang H.L."/>
            <person name="Kim I.S."/>
        </authorList>
    </citation>
    <scope>NUCLEOTIDE SEQUENCE [LARGE SCALE GENOMIC DNA]</scope>
    <source>
        <strain evidence="5 6">KACC 20514</strain>
    </source>
</reference>
<dbReference type="EMBL" id="JAHWXH010000001">
    <property type="protein sequence ID" value="MDS0244263.1"/>
    <property type="molecule type" value="Genomic_DNA"/>
</dbReference>
<accession>A0AAJ2HHQ2</accession>
<dbReference type="PANTHER" id="PTHR43293:SF1">
    <property type="entry name" value="ACETATE COA-TRANSFERASE YDIF"/>
    <property type="match status" value="1"/>
</dbReference>
<dbReference type="PANTHER" id="PTHR43293">
    <property type="entry name" value="ACETATE COA-TRANSFERASE YDIF"/>
    <property type="match status" value="1"/>
</dbReference>
<dbReference type="Pfam" id="PF01144">
    <property type="entry name" value="CoA_trans"/>
    <property type="match status" value="1"/>
</dbReference>
<dbReference type="AlphaFoldDB" id="A0AAJ2HHQ2"/>
<evidence type="ECO:0000256" key="1">
    <source>
        <dbReference type="ARBA" id="ARBA00007154"/>
    </source>
</evidence>
<dbReference type="RefSeq" id="WP_310890349.1">
    <property type="nucleotide sequence ID" value="NZ_BAAAGR010000001.1"/>
</dbReference>
<feature type="active site" description="5-glutamyl coenzyme A thioester intermediate" evidence="4">
    <location>
        <position position="334"/>
    </location>
</feature>
<sequence length="493" mass="50875">MTPREVTARDAAGLIADGATVGLDGFTMMGVADEIYAAIADSYVETGSPRALTVVHPAGQSNREHGLERFAVPGLLARIVGPHWGLAPGLGALINDDGVEGVCLPQGQLSGLLRAIAAGRPGNLSKVGLGTFVDPRIEGGRVNASARASIDASQYVQLLEINGAPTLLYCSFPLDVAVLRGSRMDASGNLAQEDEAAGLDALSLAQAARNSGGIVIAQVRDRVADGQIAPRDVTVPANLIDYVVQVSDADRYQRPTDSPDLKAELVGGVISDEALTAVFATRAVAEDRMKIGRRGAALVRPGDVVNVGTGIPGDTIGVALAETSMLTQVTMSIESGVYGGVPLGGTDFGAALHPQAIVGHAAQFDFYTGGGVDIAFMGAGQVSMSGDVNVSKLGGRLIGCGGFIDILSGARRICFLMSSRGRHRKFVDAVDHLTFNGQAALADGKEVFLATEDYLLGLTSDGWRVIAAESDEDTAAALRSIGLDNRTPEGAAS</sequence>
<dbReference type="GeneID" id="301456841"/>
<evidence type="ECO:0008006" key="7">
    <source>
        <dbReference type="Google" id="ProtNLM"/>
    </source>
</evidence>
<evidence type="ECO:0000256" key="4">
    <source>
        <dbReference type="PIRSR" id="PIRSR000858-1"/>
    </source>
</evidence>
<evidence type="ECO:0000313" key="5">
    <source>
        <dbReference type="EMBL" id="MDS0244263.1"/>
    </source>
</evidence>
<evidence type="ECO:0000313" key="6">
    <source>
        <dbReference type="Proteomes" id="UP001183582"/>
    </source>
</evidence>
<keyword evidence="2 3" id="KW-0808">Transferase</keyword>
<dbReference type="Proteomes" id="UP001183582">
    <property type="component" value="Unassembled WGS sequence"/>
</dbReference>
<dbReference type="SMART" id="SM00882">
    <property type="entry name" value="CoA_trans"/>
    <property type="match status" value="1"/>
</dbReference>
<evidence type="ECO:0000256" key="2">
    <source>
        <dbReference type="ARBA" id="ARBA00022679"/>
    </source>
</evidence>
<dbReference type="GO" id="GO:0046952">
    <property type="term" value="P:ketone body catabolic process"/>
    <property type="evidence" value="ECO:0007669"/>
    <property type="project" value="InterPro"/>
</dbReference>
<dbReference type="InterPro" id="IPR014388">
    <property type="entry name" value="3-oxoacid_CoA-transferase"/>
</dbReference>
<protein>
    <recommendedName>
        <fullName evidence="7">Acyl CoA:acetate/3-ketoacid CoA transferase</fullName>
    </recommendedName>
</protein>